<keyword evidence="1" id="KW-0614">Plasmid</keyword>
<dbReference type="Proteomes" id="UP000217507">
    <property type="component" value="Plasmid Plasmid1 dna"/>
</dbReference>
<geneLocation type="plasmid" evidence="1">
    <name>plasmid1</name>
</geneLocation>
<gene>
    <name evidence="1" type="ORF">NIES23_55710</name>
</gene>
<dbReference type="PANTHER" id="PTHR35609">
    <property type="entry name" value="MACRO DOMAIN-CONTAINING PROTEIN"/>
    <property type="match status" value="1"/>
</dbReference>
<evidence type="ECO:0000313" key="2">
    <source>
        <dbReference type="Proteomes" id="UP000217507"/>
    </source>
</evidence>
<sequence>MTWFETLTGFAERSPQQVRENMTVDGELLKSHVNGKVMICGQLETPSLAELRERVLKSGYPKGKITLQEVVANVQDLHINEVNANSLFQVASQFNLLEMTSPNVTPEYGVGIYENDFTQGPACAVAAGAGTIYRNYFVKVNGQIGQSATNQIDCLKDIGAALGNQDNRLWEMRNGYALPSRSGLAEISNRLEALNEKEFDELRKLLRIGIQWHTQVTLNDCKHKVSQAYCSALPVAYSDRFSDLWTKFAQLVLEASYEATICSAILNWRKNGNNKLFLTLLGGGAFGNQIDWIVAAIQRALNIYKNVELDVAIVSYGSSKPYIQKLVNQYKSL</sequence>
<reference evidence="1 2" key="1">
    <citation type="submission" date="2017-06" db="EMBL/GenBank/DDBJ databases">
        <title>Genome sequencing of cyanobaciteial culture collection at National Institute for Environmental Studies (NIES).</title>
        <authorList>
            <person name="Hirose Y."/>
            <person name="Shimura Y."/>
            <person name="Fujisawa T."/>
            <person name="Nakamura Y."/>
            <person name="Kawachi M."/>
        </authorList>
    </citation>
    <scope>NUCLEOTIDE SEQUENCE [LARGE SCALE GENOMIC DNA]</scope>
    <source>
        <strain evidence="1 2">NIES-23</strain>
        <plasmid evidence="2">Plasmid Plasmid1 dna</plasmid>
    </source>
</reference>
<protein>
    <submittedName>
        <fullName evidence="1">Uncharacterized protein</fullName>
    </submittedName>
</protein>
<name>A0A1Z4KV28_ANAVA</name>
<accession>A0A1Z4KV28</accession>
<evidence type="ECO:0000313" key="1">
    <source>
        <dbReference type="EMBL" id="BAY72743.1"/>
    </source>
</evidence>
<dbReference type="EMBL" id="AP018217">
    <property type="protein sequence ID" value="BAY72743.1"/>
    <property type="molecule type" value="Genomic_DNA"/>
</dbReference>
<dbReference type="PANTHER" id="PTHR35609:SF1">
    <property type="entry name" value="MACRO DOMAIN-CONTAINING PROTEIN"/>
    <property type="match status" value="1"/>
</dbReference>
<proteinExistence type="predicted"/>
<dbReference type="AlphaFoldDB" id="A0A1Z4KV28"/>
<organism evidence="1 2">
    <name type="scientific">Trichormus variabilis NIES-23</name>
    <dbReference type="NCBI Taxonomy" id="1973479"/>
    <lineage>
        <taxon>Bacteria</taxon>
        <taxon>Bacillati</taxon>
        <taxon>Cyanobacteriota</taxon>
        <taxon>Cyanophyceae</taxon>
        <taxon>Nostocales</taxon>
        <taxon>Nostocaceae</taxon>
        <taxon>Trichormus</taxon>
    </lineage>
</organism>